<organism evidence="1 2">
    <name type="scientific">Aquilegia coerulea</name>
    <name type="common">Rocky mountain columbine</name>
    <dbReference type="NCBI Taxonomy" id="218851"/>
    <lineage>
        <taxon>Eukaryota</taxon>
        <taxon>Viridiplantae</taxon>
        <taxon>Streptophyta</taxon>
        <taxon>Embryophyta</taxon>
        <taxon>Tracheophyta</taxon>
        <taxon>Spermatophyta</taxon>
        <taxon>Magnoliopsida</taxon>
        <taxon>Ranunculales</taxon>
        <taxon>Ranunculaceae</taxon>
        <taxon>Thalictroideae</taxon>
        <taxon>Aquilegia</taxon>
    </lineage>
</organism>
<evidence type="ECO:0000313" key="2">
    <source>
        <dbReference type="Proteomes" id="UP000230069"/>
    </source>
</evidence>
<dbReference type="OrthoDB" id="27934at2759"/>
<dbReference type="InterPro" id="IPR006597">
    <property type="entry name" value="Sel1-like"/>
</dbReference>
<dbReference type="AlphaFoldDB" id="A0A2G5C5R5"/>
<dbReference type="Proteomes" id="UP000230069">
    <property type="component" value="Unassembled WGS sequence"/>
</dbReference>
<dbReference type="GO" id="GO:0036503">
    <property type="term" value="P:ERAD pathway"/>
    <property type="evidence" value="ECO:0007669"/>
    <property type="project" value="InterPro"/>
</dbReference>
<dbReference type="SUPFAM" id="SSF81901">
    <property type="entry name" value="HCP-like"/>
    <property type="match status" value="3"/>
</dbReference>
<dbReference type="SMART" id="SM00671">
    <property type="entry name" value="SEL1"/>
    <property type="match status" value="6"/>
</dbReference>
<dbReference type="InterPro" id="IPR044623">
    <property type="entry name" value="HRD3"/>
</dbReference>
<dbReference type="InParanoid" id="A0A2G5C5R5"/>
<gene>
    <name evidence="1" type="ORF">AQUCO_09100054v1</name>
</gene>
<protein>
    <recommendedName>
        <fullName evidence="3">DOD-type homing endonuclease domain-containing protein</fullName>
    </recommendedName>
</protein>
<dbReference type="PANTHER" id="PTHR45084">
    <property type="entry name" value="ERAD-ASSOCIATED E3 UBIQUITIN-PROTEIN LIGASE COMPONENT HRD3A-RELATED"/>
    <property type="match status" value="1"/>
</dbReference>
<evidence type="ECO:0000313" key="1">
    <source>
        <dbReference type="EMBL" id="PIA26619.1"/>
    </source>
</evidence>
<proteinExistence type="predicted"/>
<evidence type="ECO:0008006" key="3">
    <source>
        <dbReference type="Google" id="ProtNLM"/>
    </source>
</evidence>
<reference evidence="1 2" key="1">
    <citation type="submission" date="2017-09" db="EMBL/GenBank/DDBJ databases">
        <title>WGS assembly of Aquilegia coerulea Goldsmith.</title>
        <authorList>
            <person name="Hodges S."/>
            <person name="Kramer E."/>
            <person name="Nordborg M."/>
            <person name="Tomkins J."/>
            <person name="Borevitz J."/>
            <person name="Derieg N."/>
            <person name="Yan J."/>
            <person name="Mihaltcheva S."/>
            <person name="Hayes R.D."/>
            <person name="Rokhsar D."/>
        </authorList>
    </citation>
    <scope>NUCLEOTIDE SEQUENCE [LARGE SCALE GENOMIC DNA]</scope>
    <source>
        <strain evidence="2">cv. Goldsmith</strain>
    </source>
</reference>
<sequence>MISAVSSAGDPSLMDEAVSHYEAAAIKGYPHAHSVLGFLYGTGQAKEKSSAKAFLYHSFASQGGNTHSKLALAYTYFQQKNYEKAAKLYAEVAEAVVEDTWSFLTPKDVGTEFVRIYCGNEENKKDLSKSQGEDSEHFQIEMSEAQIGNERAMAKVGFSYYLGLRGVRCDRHKALSWFLKAAEKGERRSMELLGEIYVRGAVVERNYSKALEWLTLASKQQSFSAYNGIGYLYVKGYGVGKNYTKAKEYFEKAAETHEGGGHYNLGVLYLEGIGVKKNVRYASSLFVNAANAGEPKALFQLAKMFHTGIQFKKKLETWY</sequence>
<name>A0A2G5C5R5_AQUCA</name>
<dbReference type="InterPro" id="IPR011990">
    <property type="entry name" value="TPR-like_helical_dom_sf"/>
</dbReference>
<keyword evidence="2" id="KW-1185">Reference proteome</keyword>
<dbReference type="STRING" id="218851.A0A2G5C5R5"/>
<accession>A0A2G5C5R5</accession>
<dbReference type="Gene3D" id="1.25.40.10">
    <property type="entry name" value="Tetratricopeptide repeat domain"/>
    <property type="match status" value="2"/>
</dbReference>
<dbReference type="PANTHER" id="PTHR45084:SF1">
    <property type="entry name" value="ERAD-ASSOCIATED E3 UBIQUITIN-PROTEIN LIGASE COMPONENT HRD3A-RELATED"/>
    <property type="match status" value="1"/>
</dbReference>
<dbReference type="Pfam" id="PF08238">
    <property type="entry name" value="Sel1"/>
    <property type="match status" value="7"/>
</dbReference>
<dbReference type="EMBL" id="KZ305108">
    <property type="protein sequence ID" value="PIA26619.1"/>
    <property type="molecule type" value="Genomic_DNA"/>
</dbReference>